<organism evidence="1 2">
    <name type="scientific">Aspergillus chevalieri</name>
    <name type="common">Eurotium chevalieri</name>
    <dbReference type="NCBI Taxonomy" id="182096"/>
    <lineage>
        <taxon>Eukaryota</taxon>
        <taxon>Fungi</taxon>
        <taxon>Dikarya</taxon>
        <taxon>Ascomycota</taxon>
        <taxon>Pezizomycotina</taxon>
        <taxon>Eurotiomycetes</taxon>
        <taxon>Eurotiomycetidae</taxon>
        <taxon>Eurotiales</taxon>
        <taxon>Aspergillaceae</taxon>
        <taxon>Aspergillus</taxon>
        <taxon>Aspergillus subgen. Aspergillus</taxon>
    </lineage>
</organism>
<reference evidence="1" key="1">
    <citation type="submission" date="2021-01" db="EMBL/GenBank/DDBJ databases">
        <authorList>
            <consortium name="Aspergillus chevalieri M1 genome sequencing consortium"/>
            <person name="Kazuki M."/>
            <person name="Futagami T."/>
        </authorList>
    </citation>
    <scope>NUCLEOTIDE SEQUENCE</scope>
    <source>
        <strain evidence="1">M1</strain>
    </source>
</reference>
<name>A0A7R7VTD4_ASPCH</name>
<keyword evidence="2" id="KW-1185">Reference proteome</keyword>
<accession>A0A7R7VTD4</accession>
<proteinExistence type="predicted"/>
<gene>
    <name evidence="1" type="ORF">ACHE_60332S</name>
</gene>
<evidence type="ECO:0000313" key="1">
    <source>
        <dbReference type="EMBL" id="BCR90446.1"/>
    </source>
</evidence>
<sequence>MLKKGKYVNYYPNIEQRRLSNIGCGQDDLAGISAWVGTTLERDIEAAMLNTELTLD</sequence>
<protein>
    <submittedName>
        <fullName evidence="1">Uncharacterized protein</fullName>
    </submittedName>
</protein>
<dbReference type="Proteomes" id="UP000637239">
    <property type="component" value="Chromosome 6"/>
</dbReference>
<dbReference type="EMBL" id="AP024421">
    <property type="protein sequence ID" value="BCR90446.1"/>
    <property type="molecule type" value="Genomic_DNA"/>
</dbReference>
<reference evidence="1" key="2">
    <citation type="submission" date="2021-02" db="EMBL/GenBank/DDBJ databases">
        <title>Aspergillus chevalieri M1 genome sequence.</title>
        <authorList>
            <person name="Kadooka C."/>
            <person name="Mori K."/>
            <person name="Futagami T."/>
        </authorList>
    </citation>
    <scope>NUCLEOTIDE SEQUENCE</scope>
    <source>
        <strain evidence="1">M1</strain>
    </source>
</reference>
<evidence type="ECO:0000313" key="2">
    <source>
        <dbReference type="Proteomes" id="UP000637239"/>
    </source>
</evidence>
<dbReference type="AlphaFoldDB" id="A0A7R7VTD4"/>
<dbReference type="GeneID" id="66984804"/>
<dbReference type="KEGG" id="ache:ACHE_60332S"/>
<dbReference type="RefSeq" id="XP_043138968.1">
    <property type="nucleotide sequence ID" value="XM_043281494.1"/>
</dbReference>